<evidence type="ECO:0000313" key="1">
    <source>
        <dbReference type="EMBL" id="MBD0822640.1"/>
    </source>
</evidence>
<name>A0A8J6U176_9FLAO</name>
<reference evidence="1 2" key="1">
    <citation type="journal article" date="2018" name="J. Microbiol.">
        <title>Aestuariibaculum marinum sp. nov., a marine bacterium isolated from seawater in South Korea.</title>
        <authorList>
            <person name="Choi J."/>
            <person name="Lee D."/>
            <person name="Jang J.H."/>
            <person name="Cha S."/>
            <person name="Seo T."/>
        </authorList>
    </citation>
    <scope>NUCLEOTIDE SEQUENCE [LARGE SCALE GENOMIC DNA]</scope>
    <source>
        <strain evidence="1 2">IP7</strain>
    </source>
</reference>
<gene>
    <name evidence="1" type="ORF">ICJ85_01285</name>
</gene>
<comment type="caution">
    <text evidence="1">The sequence shown here is derived from an EMBL/GenBank/DDBJ whole genome shotgun (WGS) entry which is preliminary data.</text>
</comment>
<evidence type="ECO:0008006" key="3">
    <source>
        <dbReference type="Google" id="ProtNLM"/>
    </source>
</evidence>
<dbReference type="Proteomes" id="UP000621516">
    <property type="component" value="Unassembled WGS sequence"/>
</dbReference>
<accession>A0A8J6U176</accession>
<dbReference type="AlphaFoldDB" id="A0A8J6U176"/>
<evidence type="ECO:0000313" key="2">
    <source>
        <dbReference type="Proteomes" id="UP000621516"/>
    </source>
</evidence>
<keyword evidence="2" id="KW-1185">Reference proteome</keyword>
<organism evidence="1 2">
    <name type="scientific">Aestuariibaculum marinum</name>
    <dbReference type="NCBI Taxonomy" id="2683592"/>
    <lineage>
        <taxon>Bacteria</taxon>
        <taxon>Pseudomonadati</taxon>
        <taxon>Bacteroidota</taxon>
        <taxon>Flavobacteriia</taxon>
        <taxon>Flavobacteriales</taxon>
        <taxon>Flavobacteriaceae</taxon>
    </lineage>
</organism>
<dbReference type="RefSeq" id="WP_188221956.1">
    <property type="nucleotide sequence ID" value="NZ_JACVXD010000001.1"/>
</dbReference>
<sequence length="128" mass="14299">MKSTLDILSALFKLVNVPAVTNVITGKVYIGTPPDTSQLEDIGLNTLTNPKAYLQTGFANLNLFTKEVESGRADLARIKELINIIMPLVEDAVSDGVFFQIDDDKGNFKDDDKDSMYYYNLRLTFQTL</sequence>
<proteinExistence type="predicted"/>
<protein>
    <recommendedName>
        <fullName evidence="3">DUF3168 domain-containing protein</fullName>
    </recommendedName>
</protein>
<dbReference type="EMBL" id="JACVXD010000001">
    <property type="protein sequence ID" value="MBD0822640.1"/>
    <property type="molecule type" value="Genomic_DNA"/>
</dbReference>